<evidence type="ECO:0000313" key="6">
    <source>
        <dbReference type="EMBL" id="JAG89107.1"/>
    </source>
</evidence>
<dbReference type="Gene3D" id="3.40.50.1820">
    <property type="entry name" value="alpha/beta hydrolase"/>
    <property type="match status" value="1"/>
</dbReference>
<feature type="domain" description="AB hydrolase-1" evidence="5">
    <location>
        <begin position="38"/>
        <end position="135"/>
    </location>
</feature>
<keyword evidence="3" id="KW-0963">Cytoplasm</keyword>
<dbReference type="InterPro" id="IPR000073">
    <property type="entry name" value="AB_hydrolase_1"/>
</dbReference>
<sequence>MASAPGDYVHFKANVPLRRVSVGLKQWRYYDYGPKQVPPLICLSGVMGTADVFYKQVMFLGMKGYRVIAVDAPPVWSHQEWVNAFEKFLDAIDIHHVHLYGTELGGFLAQLFAQYRPRRVKSLMLSNTFLDTRYFSDKAPWSSLINWTPGFILKRHILTGLPNQPQEPFIADSIDFVVSQLETLERDELASRLILKTSSASVGRLLLQDSEITIMDTNDYNAVPRELKNQLIERYPAAREAFLKTGGYFPFLSRPDEVNLHLQLHLRRVGVEGRSDLVKGPSRRDSAGNAAKKDDPSEGSGDSSKNSESPQAEDGSHQSTDLFKNSESPLSQAEDGSHPSGNAGSSDDVGEYLACSSSRWVDGEILTNVMHVLQQYEMIFYLCPVLLSRLSTMINIVLMEVIARGFHQLPTVLLVVNCMVLEPRPLTNL</sequence>
<dbReference type="EMBL" id="GCHU01003928">
    <property type="protein sequence ID" value="JAG89107.1"/>
    <property type="molecule type" value="Transcribed_RNA"/>
</dbReference>
<evidence type="ECO:0000256" key="2">
    <source>
        <dbReference type="ARBA" id="ARBA00020148"/>
    </source>
</evidence>
<dbReference type="InterPro" id="IPR026151">
    <property type="entry name" value="Maspardin"/>
</dbReference>
<feature type="region of interest" description="Disordered" evidence="4">
    <location>
        <begin position="275"/>
        <end position="348"/>
    </location>
</feature>
<feature type="compositionally biased region" description="Basic and acidic residues" evidence="4">
    <location>
        <begin position="275"/>
        <end position="296"/>
    </location>
</feature>
<reference evidence="6" key="1">
    <citation type="submission" date="2015-02" db="EMBL/GenBank/DDBJ databases">
        <title>A transcriptome of Wollemia nobilis - a relic of Gondwana.</title>
        <authorList>
            <person name="Chia J.Y."/>
            <person name="Leong Y.S."/>
            <person name="Abdul Karim S."/>
            <person name="Wan Azmi N."/>
            <person name="Hercus R."/>
            <person name="Croft L."/>
        </authorList>
    </citation>
    <scope>NUCLEOTIDE SEQUENCE</scope>
    <source>
        <strain evidence="6">MaeBrown</strain>
        <tissue evidence="6">Leaf</tissue>
    </source>
</reference>
<feature type="compositionally biased region" description="Polar residues" evidence="4">
    <location>
        <begin position="300"/>
        <end position="310"/>
    </location>
</feature>
<evidence type="ECO:0000259" key="5">
    <source>
        <dbReference type="Pfam" id="PF00561"/>
    </source>
</evidence>
<organism evidence="6">
    <name type="scientific">Wollemia nobilis</name>
    <dbReference type="NCBI Taxonomy" id="56998"/>
    <lineage>
        <taxon>Eukaryota</taxon>
        <taxon>Viridiplantae</taxon>
        <taxon>Streptophyta</taxon>
        <taxon>Embryophyta</taxon>
        <taxon>Tracheophyta</taxon>
        <taxon>Spermatophyta</taxon>
        <taxon>Pinopsida</taxon>
        <taxon>Pinidae</taxon>
        <taxon>Conifers II</taxon>
        <taxon>Araucariales</taxon>
        <taxon>Araucariaceae</taxon>
        <taxon>Wollemia</taxon>
    </lineage>
</organism>
<dbReference type="SUPFAM" id="SSF53474">
    <property type="entry name" value="alpha/beta-Hydrolases"/>
    <property type="match status" value="1"/>
</dbReference>
<evidence type="ECO:0000256" key="1">
    <source>
        <dbReference type="ARBA" id="ARBA00004496"/>
    </source>
</evidence>
<name>A0A0C9S8Q6_9CONI</name>
<evidence type="ECO:0000256" key="4">
    <source>
        <dbReference type="SAM" id="MobiDB-lite"/>
    </source>
</evidence>
<dbReference type="AlphaFoldDB" id="A0A0C9S8Q6"/>
<dbReference type="InterPro" id="IPR029058">
    <property type="entry name" value="AB_hydrolase_fold"/>
</dbReference>
<evidence type="ECO:0000256" key="3">
    <source>
        <dbReference type="ARBA" id="ARBA00022490"/>
    </source>
</evidence>
<dbReference type="Pfam" id="PF00561">
    <property type="entry name" value="Abhydrolase_1"/>
    <property type="match status" value="1"/>
</dbReference>
<dbReference type="PANTHER" id="PTHR15913">
    <property type="entry name" value="ACID CLUSTER PROTEIN 33"/>
    <property type="match status" value="1"/>
</dbReference>
<feature type="compositionally biased region" description="Polar residues" evidence="4">
    <location>
        <begin position="317"/>
        <end position="331"/>
    </location>
</feature>
<protein>
    <recommendedName>
        <fullName evidence="2">Maspardin</fullName>
    </recommendedName>
</protein>
<accession>A0A0C9S8Q6</accession>
<proteinExistence type="predicted"/>
<comment type="subcellular location">
    <subcellularLocation>
        <location evidence="1">Cytoplasm</location>
    </subcellularLocation>
</comment>
<dbReference type="GO" id="GO:0005737">
    <property type="term" value="C:cytoplasm"/>
    <property type="evidence" value="ECO:0007669"/>
    <property type="project" value="UniProtKB-SubCell"/>
</dbReference>
<dbReference type="PANTHER" id="PTHR15913:SF0">
    <property type="entry name" value="MASPARDIN"/>
    <property type="match status" value="1"/>
</dbReference>